<evidence type="ECO:0000313" key="1">
    <source>
        <dbReference type="EMBL" id="MTI27218.1"/>
    </source>
</evidence>
<proteinExistence type="predicted"/>
<sequence length="89" mass="10841">MTSRNNTRLIDEYLNGRLSPVDRLLFEARLTVDPTLKRDLYFQKKTYRLVKMYHREKLKEEIEALHKKIFSSADKLNFRSNIYQLFKSR</sequence>
<dbReference type="EMBL" id="SMLW01000618">
    <property type="protein sequence ID" value="MTI27218.1"/>
    <property type="molecule type" value="Genomic_DNA"/>
</dbReference>
<organism evidence="1 2">
    <name type="scientific">Fulvivirga kasyanovii</name>
    <dbReference type="NCBI Taxonomy" id="396812"/>
    <lineage>
        <taxon>Bacteria</taxon>
        <taxon>Pseudomonadati</taxon>
        <taxon>Bacteroidota</taxon>
        <taxon>Cytophagia</taxon>
        <taxon>Cytophagales</taxon>
        <taxon>Fulvivirgaceae</taxon>
        <taxon>Fulvivirga</taxon>
    </lineage>
</organism>
<evidence type="ECO:0000313" key="2">
    <source>
        <dbReference type="Proteomes" id="UP000798808"/>
    </source>
</evidence>
<dbReference type="Proteomes" id="UP000798808">
    <property type="component" value="Unassembled WGS sequence"/>
</dbReference>
<name>A0ABW9RSS2_9BACT</name>
<accession>A0ABW9RSS2</accession>
<keyword evidence="2" id="KW-1185">Reference proteome</keyword>
<protein>
    <submittedName>
        <fullName evidence="1">Uncharacterized protein</fullName>
    </submittedName>
</protein>
<reference evidence="1 2" key="1">
    <citation type="submission" date="2019-02" db="EMBL/GenBank/DDBJ databases">
        <authorList>
            <person name="Goldberg S.R."/>
            <person name="Haltli B.A."/>
            <person name="Correa H."/>
            <person name="Russell K.G."/>
        </authorList>
    </citation>
    <scope>NUCLEOTIDE SEQUENCE [LARGE SCALE GENOMIC DNA]</scope>
    <source>
        <strain evidence="1 2">JCM 16186</strain>
    </source>
</reference>
<comment type="caution">
    <text evidence="1">The sequence shown here is derived from an EMBL/GenBank/DDBJ whole genome shotgun (WGS) entry which is preliminary data.</text>
</comment>
<gene>
    <name evidence="1" type="ORF">E1163_19845</name>
</gene>
<dbReference type="RefSeq" id="WP_155174222.1">
    <property type="nucleotide sequence ID" value="NZ_BAAAFL010000012.1"/>
</dbReference>